<feature type="transmembrane region" description="Helical" evidence="1">
    <location>
        <begin position="30"/>
        <end position="51"/>
    </location>
</feature>
<evidence type="ECO:0000256" key="1">
    <source>
        <dbReference type="SAM" id="Phobius"/>
    </source>
</evidence>
<sequence length="173" mass="20281">MDLSKAERQTPQEGNRQSSADYLKELIQDFLFFLVLIFAAVLIGWGIFLVLDDGNEWKRMPHNGNGSKISLQEPTTVAMRPCQRARHWIQLYLIRHKTQEQEKAQQYLPTEAAEHPYPPEPVQQHYHPQIKTQVPQVEEHSKIREDSANQVDSPSSRVLDLFRRHIRNRLAEY</sequence>
<dbReference type="Proteomes" id="UP001500889">
    <property type="component" value="Chromosome O"/>
</dbReference>
<organism evidence="2 3">
    <name type="scientific">Drosophila madeirensis</name>
    <name type="common">Fruit fly</name>
    <dbReference type="NCBI Taxonomy" id="30013"/>
    <lineage>
        <taxon>Eukaryota</taxon>
        <taxon>Metazoa</taxon>
        <taxon>Ecdysozoa</taxon>
        <taxon>Arthropoda</taxon>
        <taxon>Hexapoda</taxon>
        <taxon>Insecta</taxon>
        <taxon>Pterygota</taxon>
        <taxon>Neoptera</taxon>
        <taxon>Endopterygota</taxon>
        <taxon>Diptera</taxon>
        <taxon>Brachycera</taxon>
        <taxon>Muscomorpha</taxon>
        <taxon>Ephydroidea</taxon>
        <taxon>Drosophilidae</taxon>
        <taxon>Drosophila</taxon>
        <taxon>Sophophora</taxon>
    </lineage>
</organism>
<keyword evidence="1" id="KW-1133">Transmembrane helix</keyword>
<dbReference type="AlphaFoldDB" id="A0AAU9F433"/>
<keyword evidence="1" id="KW-0472">Membrane</keyword>
<reference evidence="2 3" key="1">
    <citation type="submission" date="2024-02" db="EMBL/GenBank/DDBJ databases">
        <title>A chromosome-level genome assembly of Drosophila madeirensis, a fruit fly species endemic to Madeira island.</title>
        <authorList>
            <person name="Tomihara K."/>
            <person name="Llopart A."/>
            <person name="Yamamoto D."/>
        </authorList>
    </citation>
    <scope>NUCLEOTIDE SEQUENCE [LARGE SCALE GENOMIC DNA]</scope>
    <source>
        <strain evidence="2 3">RF1</strain>
    </source>
</reference>
<keyword evidence="3" id="KW-1185">Reference proteome</keyword>
<protein>
    <submittedName>
        <fullName evidence="2">Uncharacterized protein</fullName>
    </submittedName>
</protein>
<gene>
    <name evidence="2" type="ORF">DMAD_08304</name>
</gene>
<name>A0AAU9F433_DROMD</name>
<accession>A0AAU9F433</accession>
<evidence type="ECO:0000313" key="3">
    <source>
        <dbReference type="Proteomes" id="UP001500889"/>
    </source>
</evidence>
<evidence type="ECO:0000313" key="2">
    <source>
        <dbReference type="EMBL" id="BFF89570.1"/>
    </source>
</evidence>
<keyword evidence="1" id="KW-0812">Transmembrane</keyword>
<proteinExistence type="predicted"/>
<dbReference type="EMBL" id="AP029263">
    <property type="protein sequence ID" value="BFF89570.1"/>
    <property type="molecule type" value="Genomic_DNA"/>
</dbReference>